<reference evidence="1" key="1">
    <citation type="submission" date="2020-08" db="EMBL/GenBank/DDBJ databases">
        <title>Food and environmental bacterial isolates.</title>
        <authorList>
            <person name="Richter L."/>
            <person name="Du Plessis E.M."/>
            <person name="Duvenage S."/>
            <person name="Allam M."/>
            <person name="Korsten L."/>
        </authorList>
    </citation>
    <scope>NUCLEOTIDE SEQUENCE</scope>
    <source>
        <strain evidence="1">UPMP2127</strain>
    </source>
</reference>
<dbReference type="EMBL" id="JACNYO010000023">
    <property type="protein sequence ID" value="MBC3214388.1"/>
    <property type="molecule type" value="Genomic_DNA"/>
</dbReference>
<name>A0AAW3WVZ1_SERFO</name>
<evidence type="ECO:0000313" key="2">
    <source>
        <dbReference type="Proteomes" id="UP000659084"/>
    </source>
</evidence>
<proteinExistence type="predicted"/>
<comment type="caution">
    <text evidence="1">The sequence shown here is derived from an EMBL/GenBank/DDBJ whole genome shotgun (WGS) entry which is preliminary data.</text>
</comment>
<sequence>MDKPATFPVCDRGHDPQGRNEANCVKITVRKAITALVTGILWIDAAGHFNANLLTPFHFAAQQLPARVFLRMMRKISHFVTGL</sequence>
<accession>A0AAW3WVZ1</accession>
<evidence type="ECO:0008006" key="3">
    <source>
        <dbReference type="Google" id="ProtNLM"/>
    </source>
</evidence>
<evidence type="ECO:0000313" key="1">
    <source>
        <dbReference type="EMBL" id="MBC3214388.1"/>
    </source>
</evidence>
<dbReference type="Proteomes" id="UP000659084">
    <property type="component" value="Unassembled WGS sequence"/>
</dbReference>
<protein>
    <recommendedName>
        <fullName evidence="3">Transposase</fullName>
    </recommendedName>
</protein>
<dbReference type="RefSeq" id="WP_166732626.1">
    <property type="nucleotide sequence ID" value="NZ_CP050171.1"/>
</dbReference>
<dbReference type="AlphaFoldDB" id="A0AAW3WVZ1"/>
<gene>
    <name evidence="1" type="ORF">H8J20_19805</name>
</gene>
<organism evidence="1 2">
    <name type="scientific">Serratia fonticola</name>
    <dbReference type="NCBI Taxonomy" id="47917"/>
    <lineage>
        <taxon>Bacteria</taxon>
        <taxon>Pseudomonadati</taxon>
        <taxon>Pseudomonadota</taxon>
        <taxon>Gammaproteobacteria</taxon>
        <taxon>Enterobacterales</taxon>
        <taxon>Yersiniaceae</taxon>
        <taxon>Serratia</taxon>
    </lineage>
</organism>